<proteinExistence type="inferred from homology"/>
<comment type="subcellular location">
    <subcellularLocation>
        <location evidence="2">Chromosome</location>
        <location evidence="2">Centromere</location>
        <location evidence="2">Kinetochore</location>
    </subcellularLocation>
    <subcellularLocation>
        <location evidence="1">Cytoplasm</location>
        <location evidence="1">Cytoskeleton</location>
        <location evidence="1">Spindle</location>
    </subcellularLocation>
</comment>
<evidence type="ECO:0000256" key="9">
    <source>
        <dbReference type="ARBA" id="ARBA00022838"/>
    </source>
</evidence>
<evidence type="ECO:0000256" key="14">
    <source>
        <dbReference type="SAM" id="Coils"/>
    </source>
</evidence>
<feature type="domain" description="Ska2 N-terminal" evidence="15">
    <location>
        <begin position="12"/>
        <end position="120"/>
    </location>
</feature>
<dbReference type="eggNOG" id="ENOG502RZ3D">
    <property type="taxonomic scope" value="Eukaryota"/>
</dbReference>
<comment type="similarity">
    <text evidence="3">Belongs to the SKA2 family.</text>
</comment>
<evidence type="ECO:0000256" key="1">
    <source>
        <dbReference type="ARBA" id="ARBA00004186"/>
    </source>
</evidence>
<keyword evidence="9" id="KW-0995">Kinetochore</keyword>
<keyword evidence="4" id="KW-0158">Chromosome</keyword>
<dbReference type="PANTHER" id="PTHR32017:SF3">
    <property type="entry name" value="SPINDLE AND KINETOCHORE-ASSOCIATED PROTEIN 2"/>
    <property type="match status" value="1"/>
</dbReference>
<dbReference type="GO" id="GO:0007059">
    <property type="term" value="P:chromosome segregation"/>
    <property type="evidence" value="ECO:0000318"/>
    <property type="project" value="GO_Central"/>
</dbReference>
<keyword evidence="11" id="KW-0131">Cell cycle</keyword>
<dbReference type="HOGENOM" id="CLU_1055282_0_0_1"/>
<evidence type="ECO:0000256" key="6">
    <source>
        <dbReference type="ARBA" id="ARBA00022618"/>
    </source>
</evidence>
<dbReference type="STRING" id="3641.A0A061GQ91"/>
<keyword evidence="14" id="KW-0175">Coiled coil</keyword>
<evidence type="ECO:0000256" key="3">
    <source>
        <dbReference type="ARBA" id="ARBA00010684"/>
    </source>
</evidence>
<dbReference type="PANTHER" id="PTHR32017">
    <property type="entry name" value="SPINDLE AND KINETOCHORE-ASSOCIATED PROTEIN 2"/>
    <property type="match status" value="1"/>
</dbReference>
<dbReference type="Gramene" id="EOY29294">
    <property type="protein sequence ID" value="EOY29294"/>
    <property type="gene ID" value="TCM_036881"/>
</dbReference>
<gene>
    <name evidence="16" type="ORF">TCM_036881</name>
</gene>
<dbReference type="GO" id="GO:0008017">
    <property type="term" value="F:microtubule binding"/>
    <property type="evidence" value="ECO:0000318"/>
    <property type="project" value="GO_Central"/>
</dbReference>
<dbReference type="GO" id="GO:0005876">
    <property type="term" value="C:spindle microtubule"/>
    <property type="evidence" value="ECO:0000318"/>
    <property type="project" value="GO_Central"/>
</dbReference>
<evidence type="ECO:0000256" key="12">
    <source>
        <dbReference type="ARBA" id="ARBA00023328"/>
    </source>
</evidence>
<dbReference type="InterPro" id="IPR026762">
    <property type="entry name" value="Ska2"/>
</dbReference>
<accession>A0A061GQ91</accession>
<evidence type="ECO:0000256" key="7">
    <source>
        <dbReference type="ARBA" id="ARBA00022701"/>
    </source>
</evidence>
<evidence type="ECO:0000259" key="15">
    <source>
        <dbReference type="Pfam" id="PF16740"/>
    </source>
</evidence>
<evidence type="ECO:0000256" key="10">
    <source>
        <dbReference type="ARBA" id="ARBA00023212"/>
    </source>
</evidence>
<evidence type="ECO:0000256" key="11">
    <source>
        <dbReference type="ARBA" id="ARBA00023306"/>
    </source>
</evidence>
<evidence type="ECO:0000256" key="5">
    <source>
        <dbReference type="ARBA" id="ARBA00022490"/>
    </source>
</evidence>
<dbReference type="GO" id="GO:0000940">
    <property type="term" value="C:outer kinetochore"/>
    <property type="evidence" value="ECO:0000318"/>
    <property type="project" value="GO_Central"/>
</dbReference>
<protein>
    <recommendedName>
        <fullName evidence="13">Protein FAM33A</fullName>
    </recommendedName>
</protein>
<evidence type="ECO:0000313" key="17">
    <source>
        <dbReference type="Proteomes" id="UP000026915"/>
    </source>
</evidence>
<keyword evidence="5" id="KW-0963">Cytoplasm</keyword>
<dbReference type="EMBL" id="CM001887">
    <property type="protein sequence ID" value="EOY29294.1"/>
    <property type="molecule type" value="Genomic_DNA"/>
</dbReference>
<keyword evidence="12" id="KW-0137">Centromere</keyword>
<organism evidence="16 17">
    <name type="scientific">Theobroma cacao</name>
    <name type="common">Cacao</name>
    <name type="synonym">Cocoa</name>
    <dbReference type="NCBI Taxonomy" id="3641"/>
    <lineage>
        <taxon>Eukaryota</taxon>
        <taxon>Viridiplantae</taxon>
        <taxon>Streptophyta</taxon>
        <taxon>Embryophyta</taxon>
        <taxon>Tracheophyta</taxon>
        <taxon>Spermatophyta</taxon>
        <taxon>Magnoliopsida</taxon>
        <taxon>eudicotyledons</taxon>
        <taxon>Gunneridae</taxon>
        <taxon>Pentapetalae</taxon>
        <taxon>rosids</taxon>
        <taxon>malvids</taxon>
        <taxon>Malvales</taxon>
        <taxon>Malvaceae</taxon>
        <taxon>Byttnerioideae</taxon>
        <taxon>Theobroma</taxon>
    </lineage>
</organism>
<sequence>MGHRNHQEQSHHQAADNLVNLFSKANHDLLVVHYRLEKEFQQIYPDNANPMKLVSRIKKIQEELSSLTEQCRELLSAKQDLIDKARTTLVGNRNLLQHMQAPMGIPVTSDSDDPAFANFNQVSLHFFPQFQAVLPIFQVVSKVVAPLASKQPRSNHWWALLKITPMLRCFIIEEWTVQVRSRIGVSEWDIRPKFSFLLFLDFRSEGILVKETRHKSQSLRMSTNYCSQLLFKATEHLSPGTPGMMSEEIHNELNIPVLPRTLCL</sequence>
<reference evidence="16 17" key="1">
    <citation type="journal article" date="2013" name="Genome Biol.">
        <title>The genome sequence of the most widely cultivated cacao type and its use to identify candidate genes regulating pod color.</title>
        <authorList>
            <person name="Motamayor J.C."/>
            <person name="Mockaitis K."/>
            <person name="Schmutz J."/>
            <person name="Haiminen N."/>
            <person name="Iii D.L."/>
            <person name="Cornejo O."/>
            <person name="Findley S.D."/>
            <person name="Zheng P."/>
            <person name="Utro F."/>
            <person name="Royaert S."/>
            <person name="Saski C."/>
            <person name="Jenkins J."/>
            <person name="Podicheti R."/>
            <person name="Zhao M."/>
            <person name="Scheffler B.E."/>
            <person name="Stack J.C."/>
            <person name="Feltus F.A."/>
            <person name="Mustiga G.M."/>
            <person name="Amores F."/>
            <person name="Phillips W."/>
            <person name="Marelli J.P."/>
            <person name="May G.D."/>
            <person name="Shapiro H."/>
            <person name="Ma J."/>
            <person name="Bustamante C.D."/>
            <person name="Schnell R.J."/>
            <person name="Main D."/>
            <person name="Gilbert D."/>
            <person name="Parida L."/>
            <person name="Kuhn D.N."/>
        </authorList>
    </citation>
    <scope>NUCLEOTIDE SEQUENCE [LARGE SCALE GENOMIC DNA]</scope>
    <source>
        <strain evidence="17">cv. Matina 1-6</strain>
    </source>
</reference>
<evidence type="ECO:0000256" key="2">
    <source>
        <dbReference type="ARBA" id="ARBA00004629"/>
    </source>
</evidence>
<evidence type="ECO:0000256" key="8">
    <source>
        <dbReference type="ARBA" id="ARBA00022776"/>
    </source>
</evidence>
<dbReference type="Pfam" id="PF16740">
    <property type="entry name" value="SKA2"/>
    <property type="match status" value="1"/>
</dbReference>
<keyword evidence="8" id="KW-0498">Mitosis</keyword>
<keyword evidence="17" id="KW-1185">Reference proteome</keyword>
<dbReference type="GO" id="GO:0000278">
    <property type="term" value="P:mitotic cell cycle"/>
    <property type="evidence" value="ECO:0000318"/>
    <property type="project" value="GO_Central"/>
</dbReference>
<keyword evidence="7" id="KW-0493">Microtubule</keyword>
<dbReference type="InParanoid" id="A0A061GQ91"/>
<name>A0A061GQ91_THECC</name>
<dbReference type="AlphaFoldDB" id="A0A061GQ91"/>
<dbReference type="GO" id="GO:0051301">
    <property type="term" value="P:cell division"/>
    <property type="evidence" value="ECO:0007669"/>
    <property type="project" value="UniProtKB-KW"/>
</dbReference>
<dbReference type="Proteomes" id="UP000026915">
    <property type="component" value="Chromosome 9"/>
</dbReference>
<evidence type="ECO:0000256" key="4">
    <source>
        <dbReference type="ARBA" id="ARBA00022454"/>
    </source>
</evidence>
<evidence type="ECO:0000313" key="16">
    <source>
        <dbReference type="EMBL" id="EOY29294.1"/>
    </source>
</evidence>
<keyword evidence="10" id="KW-0206">Cytoskeleton</keyword>
<keyword evidence="6" id="KW-0132">Cell division</keyword>
<feature type="coiled-coil region" evidence="14">
    <location>
        <begin position="57"/>
        <end position="84"/>
    </location>
</feature>
<dbReference type="Gene3D" id="6.10.250.1380">
    <property type="match status" value="1"/>
</dbReference>
<evidence type="ECO:0000256" key="13">
    <source>
        <dbReference type="ARBA" id="ARBA00029651"/>
    </source>
</evidence>
<dbReference type="InterPro" id="IPR042091">
    <property type="entry name" value="Ska2_N"/>
</dbReference>